<dbReference type="PROSITE" id="PS50885">
    <property type="entry name" value="HAMP"/>
    <property type="match status" value="1"/>
</dbReference>
<evidence type="ECO:0000259" key="10">
    <source>
        <dbReference type="PROSITE" id="PS50885"/>
    </source>
</evidence>
<dbReference type="PROSITE" id="PS50125">
    <property type="entry name" value="GUANYLATE_CYCLASE_2"/>
    <property type="match status" value="1"/>
</dbReference>
<evidence type="ECO:0000256" key="7">
    <source>
        <dbReference type="SAM" id="MobiDB-lite"/>
    </source>
</evidence>
<dbReference type="AlphaFoldDB" id="A0A9W6L2J3"/>
<evidence type="ECO:0000256" key="4">
    <source>
        <dbReference type="ARBA" id="ARBA00022692"/>
    </source>
</evidence>
<sequence>MADRLRPGGFVLGLPLRLLLSVAVVLANFGGAAVVFVLAAWVVPDGRVADPGQVRLVNIAVFAGYLVVVTPVGLAVGRALFRLRGRGARVDPARRARRLVLYGPLRLVVVLAFLWAGAVVLFGLLNLQFSARLAFSVAATITIGGIATCSLSYLLGERILRGPASVVLAGVPPRSRALPGVLLRPILFWALGTAVPVFGLLLAGTTALVFQDVTVDRLAVMILGIGGAALFAGLLTTIGSARSTADPVIAVRRAMQRVEKGELDVSVPVYDHTELGRLQAGFNTMVEGLRERERIRDLFGRHVGQDVARAAAASDDAELGGEVRRVAVLFVDLVGSTAMATERPPAEVVGVLNGFFAVVVGVVEEHGGWINKFEGDAALAVFGAPVTIDDPAGCALAAARKLRERLADEMPELAAGIGVSAGDAVAGNVGDPRRYEYTVIGDPVNEAARLTDLAKSRGGIAASGAAVALADPEEARRWELGEPVVLRGRGVPTDIAVPRSRSSKAVVSADCPSRGSRHSRGWVWCGPRATVGPAPHGSRPASPGGAQGRHRPSHPTGGEGLGFWPDCDRIGRSAADVDGRMLGYFGDRPVVDAALDVRCADPARPAVRKDDADPPVVEDLVVVLADVLAGALAERLDLALLDGLDDVRSTRADAGANVGVGIDDLDSHGARWRSPGGRLGCTHRILLRGVARRLATTRDHSDSVDPASAEDLSSSLASAVCRAAASSSQPWNAHCPRSSPSTPVMGPAADETSSQRVRGAEDDRLGDGCVP</sequence>
<evidence type="ECO:0000313" key="12">
    <source>
        <dbReference type="Proteomes" id="UP001143463"/>
    </source>
</evidence>
<evidence type="ECO:0000256" key="8">
    <source>
        <dbReference type="SAM" id="Phobius"/>
    </source>
</evidence>
<evidence type="ECO:0000256" key="5">
    <source>
        <dbReference type="ARBA" id="ARBA00022989"/>
    </source>
</evidence>
<evidence type="ECO:0000259" key="9">
    <source>
        <dbReference type="PROSITE" id="PS50125"/>
    </source>
</evidence>
<evidence type="ECO:0000256" key="3">
    <source>
        <dbReference type="ARBA" id="ARBA00022475"/>
    </source>
</evidence>
<dbReference type="GO" id="GO:0035556">
    <property type="term" value="P:intracellular signal transduction"/>
    <property type="evidence" value="ECO:0007669"/>
    <property type="project" value="InterPro"/>
</dbReference>
<feature type="transmembrane region" description="Helical" evidence="8">
    <location>
        <begin position="56"/>
        <end position="81"/>
    </location>
</feature>
<comment type="similarity">
    <text evidence="2">Belongs to the adenylyl cyclase class-3 family.</text>
</comment>
<dbReference type="PANTHER" id="PTHR43081">
    <property type="entry name" value="ADENYLATE CYCLASE, TERMINAL-DIFFERENTIATION SPECIFIC-RELATED"/>
    <property type="match status" value="1"/>
</dbReference>
<keyword evidence="6 8" id="KW-0472">Membrane</keyword>
<gene>
    <name evidence="11" type="ORF">GCM10017577_30090</name>
</gene>
<evidence type="ECO:0000313" key="11">
    <source>
        <dbReference type="EMBL" id="GLL11868.1"/>
    </source>
</evidence>
<dbReference type="SMART" id="SM00044">
    <property type="entry name" value="CYCc"/>
    <property type="match status" value="1"/>
</dbReference>
<feature type="transmembrane region" description="Helical" evidence="8">
    <location>
        <begin position="133"/>
        <end position="155"/>
    </location>
</feature>
<proteinExistence type="inferred from homology"/>
<accession>A0A9W6L2J3</accession>
<dbReference type="Proteomes" id="UP001143463">
    <property type="component" value="Unassembled WGS sequence"/>
</dbReference>
<reference evidence="11" key="2">
    <citation type="submission" date="2023-01" db="EMBL/GenBank/DDBJ databases">
        <authorList>
            <person name="Sun Q."/>
            <person name="Evtushenko L."/>
        </authorList>
    </citation>
    <scope>NUCLEOTIDE SEQUENCE</scope>
    <source>
        <strain evidence="11">VKM Ac-1069</strain>
    </source>
</reference>
<dbReference type="InterPro" id="IPR050697">
    <property type="entry name" value="Adenylyl/Guanylyl_Cyclase_3/4"/>
</dbReference>
<feature type="compositionally biased region" description="Basic and acidic residues" evidence="7">
    <location>
        <begin position="758"/>
        <end position="771"/>
    </location>
</feature>
<evidence type="ECO:0000256" key="2">
    <source>
        <dbReference type="ARBA" id="ARBA00005381"/>
    </source>
</evidence>
<protein>
    <recommendedName>
        <fullName evidence="13">Adenylate cyclase</fullName>
    </recommendedName>
</protein>
<evidence type="ECO:0008006" key="13">
    <source>
        <dbReference type="Google" id="ProtNLM"/>
    </source>
</evidence>
<keyword evidence="5 8" id="KW-1133">Transmembrane helix</keyword>
<comment type="caution">
    <text evidence="11">The sequence shown here is derived from an EMBL/GenBank/DDBJ whole genome shotgun (WGS) entry which is preliminary data.</text>
</comment>
<feature type="region of interest" description="Disordered" evidence="7">
    <location>
        <begin position="530"/>
        <end position="563"/>
    </location>
</feature>
<dbReference type="SMART" id="SM00304">
    <property type="entry name" value="HAMP"/>
    <property type="match status" value="1"/>
</dbReference>
<evidence type="ECO:0000256" key="1">
    <source>
        <dbReference type="ARBA" id="ARBA00004651"/>
    </source>
</evidence>
<dbReference type="CDD" id="cd06225">
    <property type="entry name" value="HAMP"/>
    <property type="match status" value="1"/>
</dbReference>
<dbReference type="RefSeq" id="WP_271214882.1">
    <property type="nucleotide sequence ID" value="NZ_BAAAUZ010000008.1"/>
</dbReference>
<dbReference type="CDD" id="cd07302">
    <property type="entry name" value="CHD"/>
    <property type="match status" value="1"/>
</dbReference>
<feature type="transmembrane region" description="Helical" evidence="8">
    <location>
        <begin position="20"/>
        <end position="44"/>
    </location>
</feature>
<comment type="subcellular location">
    <subcellularLocation>
        <location evidence="1">Cell membrane</location>
        <topology evidence="1">Multi-pass membrane protein</topology>
    </subcellularLocation>
</comment>
<organism evidence="11 12">
    <name type="scientific">Pseudonocardia halophobica</name>
    <dbReference type="NCBI Taxonomy" id="29401"/>
    <lineage>
        <taxon>Bacteria</taxon>
        <taxon>Bacillati</taxon>
        <taxon>Actinomycetota</taxon>
        <taxon>Actinomycetes</taxon>
        <taxon>Pseudonocardiales</taxon>
        <taxon>Pseudonocardiaceae</taxon>
        <taxon>Pseudonocardia</taxon>
    </lineage>
</organism>
<name>A0A9W6L2J3_9PSEU</name>
<feature type="transmembrane region" description="Helical" evidence="8">
    <location>
        <begin position="186"/>
        <end position="211"/>
    </location>
</feature>
<keyword evidence="3" id="KW-1003">Cell membrane</keyword>
<dbReference type="InterPro" id="IPR003660">
    <property type="entry name" value="HAMP_dom"/>
</dbReference>
<dbReference type="Gene3D" id="3.30.70.1230">
    <property type="entry name" value="Nucleotide cyclase"/>
    <property type="match status" value="1"/>
</dbReference>
<reference evidence="11" key="1">
    <citation type="journal article" date="2014" name="Int. J. Syst. Evol. Microbiol.">
        <title>Complete genome sequence of Corynebacterium casei LMG S-19264T (=DSM 44701T), isolated from a smear-ripened cheese.</title>
        <authorList>
            <consortium name="US DOE Joint Genome Institute (JGI-PGF)"/>
            <person name="Walter F."/>
            <person name="Albersmeier A."/>
            <person name="Kalinowski J."/>
            <person name="Ruckert C."/>
        </authorList>
    </citation>
    <scope>NUCLEOTIDE SEQUENCE</scope>
    <source>
        <strain evidence="11">VKM Ac-1069</strain>
    </source>
</reference>
<dbReference type="GO" id="GO:0005886">
    <property type="term" value="C:plasma membrane"/>
    <property type="evidence" value="ECO:0007669"/>
    <property type="project" value="UniProtKB-SubCell"/>
</dbReference>
<dbReference type="EMBL" id="BSFQ01000011">
    <property type="protein sequence ID" value="GLL11868.1"/>
    <property type="molecule type" value="Genomic_DNA"/>
</dbReference>
<dbReference type="Pfam" id="PF00672">
    <property type="entry name" value="HAMP"/>
    <property type="match status" value="1"/>
</dbReference>
<feature type="transmembrane region" description="Helical" evidence="8">
    <location>
        <begin position="101"/>
        <end position="127"/>
    </location>
</feature>
<feature type="domain" description="HAMP" evidence="10">
    <location>
        <begin position="242"/>
        <end position="294"/>
    </location>
</feature>
<dbReference type="Gene3D" id="6.10.340.10">
    <property type="match status" value="1"/>
</dbReference>
<dbReference type="GO" id="GO:0004016">
    <property type="term" value="F:adenylate cyclase activity"/>
    <property type="evidence" value="ECO:0007669"/>
    <property type="project" value="UniProtKB-ARBA"/>
</dbReference>
<feature type="transmembrane region" description="Helical" evidence="8">
    <location>
        <begin position="217"/>
        <end position="235"/>
    </location>
</feature>
<dbReference type="GO" id="GO:0006171">
    <property type="term" value="P:cAMP biosynthetic process"/>
    <property type="evidence" value="ECO:0007669"/>
    <property type="project" value="TreeGrafter"/>
</dbReference>
<dbReference type="InterPro" id="IPR001054">
    <property type="entry name" value="A/G_cyclase"/>
</dbReference>
<feature type="domain" description="Guanylate cyclase" evidence="9">
    <location>
        <begin position="327"/>
        <end position="451"/>
    </location>
</feature>
<dbReference type="SUPFAM" id="SSF158472">
    <property type="entry name" value="HAMP domain-like"/>
    <property type="match status" value="1"/>
</dbReference>
<dbReference type="PANTHER" id="PTHR43081:SF17">
    <property type="entry name" value="BLL5647 PROTEIN"/>
    <property type="match status" value="1"/>
</dbReference>
<evidence type="ECO:0000256" key="6">
    <source>
        <dbReference type="ARBA" id="ARBA00023136"/>
    </source>
</evidence>
<feature type="region of interest" description="Disordered" evidence="7">
    <location>
        <begin position="726"/>
        <end position="771"/>
    </location>
</feature>
<keyword evidence="12" id="KW-1185">Reference proteome</keyword>
<keyword evidence="4 8" id="KW-0812">Transmembrane</keyword>
<dbReference type="Pfam" id="PF00211">
    <property type="entry name" value="Guanylate_cyc"/>
    <property type="match status" value="1"/>
</dbReference>
<dbReference type="InterPro" id="IPR029787">
    <property type="entry name" value="Nucleotide_cyclase"/>
</dbReference>
<dbReference type="SUPFAM" id="SSF55073">
    <property type="entry name" value="Nucleotide cyclase"/>
    <property type="match status" value="1"/>
</dbReference>